<feature type="region of interest" description="Disordered" evidence="1">
    <location>
        <begin position="1"/>
        <end position="34"/>
    </location>
</feature>
<dbReference type="GeneID" id="19115076"/>
<evidence type="ECO:0000259" key="2">
    <source>
        <dbReference type="PROSITE" id="PS50888"/>
    </source>
</evidence>
<proteinExistence type="predicted"/>
<feature type="domain" description="BHLH" evidence="2">
    <location>
        <begin position="19"/>
        <end position="60"/>
    </location>
</feature>
<dbReference type="InterPro" id="IPR036638">
    <property type="entry name" value="HLH_DNA-bd_sf"/>
</dbReference>
<dbReference type="RefSeq" id="XP_007676224.1">
    <property type="nucleotide sequence ID" value="XM_007678034.1"/>
</dbReference>
<dbReference type="OrthoDB" id="5778525at2759"/>
<sequence length="60" mass="6788">ASNRKASTGKARQTLTEEEKRRNHIRSEQNRRDIMKDNFGRINHLVPALNGGKSGLSRAD</sequence>
<dbReference type="EMBL" id="KB445555">
    <property type="protein sequence ID" value="EMC96692.1"/>
    <property type="molecule type" value="Genomic_DNA"/>
</dbReference>
<feature type="non-terminal residue" evidence="3">
    <location>
        <position position="60"/>
    </location>
</feature>
<reference evidence="3 4" key="1">
    <citation type="journal article" date="2012" name="PLoS Pathog.">
        <title>Diverse lifestyles and strategies of plant pathogenesis encoded in the genomes of eighteen Dothideomycetes fungi.</title>
        <authorList>
            <person name="Ohm R.A."/>
            <person name="Feau N."/>
            <person name="Henrissat B."/>
            <person name="Schoch C.L."/>
            <person name="Horwitz B.A."/>
            <person name="Barry K.W."/>
            <person name="Condon B.J."/>
            <person name="Copeland A.C."/>
            <person name="Dhillon B."/>
            <person name="Glaser F."/>
            <person name="Hesse C.N."/>
            <person name="Kosti I."/>
            <person name="LaButti K."/>
            <person name="Lindquist E.A."/>
            <person name="Lucas S."/>
            <person name="Salamov A.A."/>
            <person name="Bradshaw R.E."/>
            <person name="Ciuffetti L."/>
            <person name="Hamelin R.C."/>
            <person name="Kema G.H.J."/>
            <person name="Lawrence C."/>
            <person name="Scott J.A."/>
            <person name="Spatafora J.W."/>
            <person name="Turgeon B.G."/>
            <person name="de Wit P.J.G.M."/>
            <person name="Zhong S."/>
            <person name="Goodwin S.B."/>
            <person name="Grigoriev I.V."/>
        </authorList>
    </citation>
    <scope>NUCLEOTIDE SEQUENCE [LARGE SCALE GENOMIC DNA]</scope>
    <source>
        <strain evidence="3 4">UAMH 10762</strain>
    </source>
</reference>
<dbReference type="KEGG" id="bcom:BAUCODRAFT_51616"/>
<dbReference type="HOGENOM" id="CLU_126658_4_2_1"/>
<dbReference type="PROSITE" id="PS50888">
    <property type="entry name" value="BHLH"/>
    <property type="match status" value="1"/>
</dbReference>
<protein>
    <recommendedName>
        <fullName evidence="2">BHLH domain-containing protein</fullName>
    </recommendedName>
</protein>
<dbReference type="STRING" id="717646.M2LQI4"/>
<dbReference type="eggNOG" id="ENOG502S8TF">
    <property type="taxonomic scope" value="Eukaryota"/>
</dbReference>
<feature type="non-terminal residue" evidence="3">
    <location>
        <position position="1"/>
    </location>
</feature>
<feature type="compositionally biased region" description="Polar residues" evidence="1">
    <location>
        <begin position="1"/>
        <end position="14"/>
    </location>
</feature>
<gene>
    <name evidence="3" type="ORF">BAUCODRAFT_51616</name>
</gene>
<name>M2LQI4_BAUPA</name>
<dbReference type="GO" id="GO:0046983">
    <property type="term" value="F:protein dimerization activity"/>
    <property type="evidence" value="ECO:0007669"/>
    <property type="project" value="InterPro"/>
</dbReference>
<organism evidence="3 4">
    <name type="scientific">Baudoinia panamericana (strain UAMH 10762)</name>
    <name type="common">Angels' share fungus</name>
    <name type="synonym">Baudoinia compniacensis (strain UAMH 10762)</name>
    <dbReference type="NCBI Taxonomy" id="717646"/>
    <lineage>
        <taxon>Eukaryota</taxon>
        <taxon>Fungi</taxon>
        <taxon>Dikarya</taxon>
        <taxon>Ascomycota</taxon>
        <taxon>Pezizomycotina</taxon>
        <taxon>Dothideomycetes</taxon>
        <taxon>Dothideomycetidae</taxon>
        <taxon>Mycosphaerellales</taxon>
        <taxon>Teratosphaeriaceae</taxon>
        <taxon>Baudoinia</taxon>
    </lineage>
</organism>
<evidence type="ECO:0000313" key="3">
    <source>
        <dbReference type="EMBL" id="EMC96692.1"/>
    </source>
</evidence>
<dbReference type="Proteomes" id="UP000011761">
    <property type="component" value="Unassembled WGS sequence"/>
</dbReference>
<dbReference type="Gene3D" id="4.10.280.10">
    <property type="entry name" value="Helix-loop-helix DNA-binding domain"/>
    <property type="match status" value="1"/>
</dbReference>
<dbReference type="InterPro" id="IPR011598">
    <property type="entry name" value="bHLH_dom"/>
</dbReference>
<dbReference type="OMA" id="RNHIRSE"/>
<dbReference type="AlphaFoldDB" id="M2LQI4"/>
<keyword evidence="4" id="KW-1185">Reference proteome</keyword>
<feature type="compositionally biased region" description="Basic and acidic residues" evidence="1">
    <location>
        <begin position="15"/>
        <end position="34"/>
    </location>
</feature>
<evidence type="ECO:0000313" key="4">
    <source>
        <dbReference type="Proteomes" id="UP000011761"/>
    </source>
</evidence>
<dbReference type="SUPFAM" id="SSF47459">
    <property type="entry name" value="HLH, helix-loop-helix DNA-binding domain"/>
    <property type="match status" value="1"/>
</dbReference>
<evidence type="ECO:0000256" key="1">
    <source>
        <dbReference type="SAM" id="MobiDB-lite"/>
    </source>
</evidence>
<accession>M2LQI4</accession>